<protein>
    <submittedName>
        <fullName evidence="1">Uncharacterized protein</fullName>
    </submittedName>
</protein>
<comment type="caution">
    <text evidence="1">The sequence shown here is derived from an EMBL/GenBank/DDBJ whole genome shotgun (WGS) entry which is preliminary data.</text>
</comment>
<organism evidence="1 2">
    <name type="scientific">Stephania japonica</name>
    <dbReference type="NCBI Taxonomy" id="461633"/>
    <lineage>
        <taxon>Eukaryota</taxon>
        <taxon>Viridiplantae</taxon>
        <taxon>Streptophyta</taxon>
        <taxon>Embryophyta</taxon>
        <taxon>Tracheophyta</taxon>
        <taxon>Spermatophyta</taxon>
        <taxon>Magnoliopsida</taxon>
        <taxon>Ranunculales</taxon>
        <taxon>Menispermaceae</taxon>
        <taxon>Menispermoideae</taxon>
        <taxon>Cissampelideae</taxon>
        <taxon>Stephania</taxon>
    </lineage>
</organism>
<gene>
    <name evidence="1" type="ORF">Sjap_015229</name>
</gene>
<dbReference type="Proteomes" id="UP001417504">
    <property type="component" value="Unassembled WGS sequence"/>
</dbReference>
<evidence type="ECO:0000313" key="1">
    <source>
        <dbReference type="EMBL" id="KAK9116282.1"/>
    </source>
</evidence>
<sequence length="188" mass="21016">MEELEVSPSVPDIIIAQNEGNETEKEIEEISKCSEEEQIECKEDQPLVLVKPPTLPCILVEFKKGVEVKERSQIFYTANTLVLGDQDEKESFMLEVSNELLILKKGMIVSLPNAIDAPFFVDISKGKGVILDEHLRHLEHPLSSTRVCSGSFWRETKRFGIFSKLALQISAAVRVWTADRGCSSLAAP</sequence>
<evidence type="ECO:0000313" key="2">
    <source>
        <dbReference type="Proteomes" id="UP001417504"/>
    </source>
</evidence>
<dbReference type="AlphaFoldDB" id="A0AAP0IKL3"/>
<name>A0AAP0IKL3_9MAGN</name>
<dbReference type="EMBL" id="JBBNAE010000006">
    <property type="protein sequence ID" value="KAK9116282.1"/>
    <property type="molecule type" value="Genomic_DNA"/>
</dbReference>
<keyword evidence="2" id="KW-1185">Reference proteome</keyword>
<accession>A0AAP0IKL3</accession>
<reference evidence="1 2" key="1">
    <citation type="submission" date="2024-01" db="EMBL/GenBank/DDBJ databases">
        <title>Genome assemblies of Stephania.</title>
        <authorList>
            <person name="Yang L."/>
        </authorList>
    </citation>
    <scope>NUCLEOTIDE SEQUENCE [LARGE SCALE GENOMIC DNA]</scope>
    <source>
        <strain evidence="1">QJT</strain>
        <tissue evidence="1">Leaf</tissue>
    </source>
</reference>
<proteinExistence type="predicted"/>